<keyword evidence="1" id="KW-0732">Signal</keyword>
<dbReference type="InterPro" id="IPR037401">
    <property type="entry name" value="SnoaL-like"/>
</dbReference>
<dbReference type="AlphaFoldDB" id="A0A8H7E044"/>
<sequence length="168" mass="18133">MQFLLLITALLPTASAFTPLRSATDELQIRNKLSLYAIALDTKNLVLLDQVFTPDAVIVYPGPAASILHGLPALKTYLGKALTGFVTQHTLSTTVVEQTDGREGVNSTVYLVANYLGQGNLTGSVAYFHGTYFDVWTKQKGEWKSKARTLELLPPGPVGNLAILSSPN</sequence>
<feature type="signal peptide" evidence="1">
    <location>
        <begin position="1"/>
        <end position="16"/>
    </location>
</feature>
<dbReference type="EMBL" id="JAACFV010000103">
    <property type="protein sequence ID" value="KAF7505689.1"/>
    <property type="molecule type" value="Genomic_DNA"/>
</dbReference>
<gene>
    <name evidence="3" type="ORF">GJ744_000538</name>
</gene>
<dbReference type="InterPro" id="IPR032710">
    <property type="entry name" value="NTF2-like_dom_sf"/>
</dbReference>
<dbReference type="CDD" id="cd00531">
    <property type="entry name" value="NTF2_like"/>
    <property type="match status" value="1"/>
</dbReference>
<name>A0A8H7E044_9EURO</name>
<feature type="domain" description="SnoaL-like" evidence="2">
    <location>
        <begin position="22"/>
        <end position="149"/>
    </location>
</feature>
<protein>
    <recommendedName>
        <fullName evidence="2">SnoaL-like domain-containing protein</fullName>
    </recommendedName>
</protein>
<evidence type="ECO:0000256" key="1">
    <source>
        <dbReference type="SAM" id="SignalP"/>
    </source>
</evidence>
<dbReference type="OrthoDB" id="2148716at2759"/>
<dbReference type="Pfam" id="PF13577">
    <property type="entry name" value="SnoaL_4"/>
    <property type="match status" value="1"/>
</dbReference>
<proteinExistence type="predicted"/>
<keyword evidence="4" id="KW-1185">Reference proteome</keyword>
<dbReference type="Proteomes" id="UP000606974">
    <property type="component" value="Unassembled WGS sequence"/>
</dbReference>
<comment type="caution">
    <text evidence="3">The sequence shown here is derived from an EMBL/GenBank/DDBJ whole genome shotgun (WGS) entry which is preliminary data.</text>
</comment>
<dbReference type="SUPFAM" id="SSF54427">
    <property type="entry name" value="NTF2-like"/>
    <property type="match status" value="1"/>
</dbReference>
<accession>A0A8H7E044</accession>
<dbReference type="Gene3D" id="3.10.450.50">
    <property type="match status" value="1"/>
</dbReference>
<evidence type="ECO:0000259" key="2">
    <source>
        <dbReference type="Pfam" id="PF13577"/>
    </source>
</evidence>
<feature type="chain" id="PRO_5034921722" description="SnoaL-like domain-containing protein" evidence="1">
    <location>
        <begin position="17"/>
        <end position="168"/>
    </location>
</feature>
<evidence type="ECO:0000313" key="3">
    <source>
        <dbReference type="EMBL" id="KAF7505689.1"/>
    </source>
</evidence>
<organism evidence="3 4">
    <name type="scientific">Endocarpon pusillum</name>
    <dbReference type="NCBI Taxonomy" id="364733"/>
    <lineage>
        <taxon>Eukaryota</taxon>
        <taxon>Fungi</taxon>
        <taxon>Dikarya</taxon>
        <taxon>Ascomycota</taxon>
        <taxon>Pezizomycotina</taxon>
        <taxon>Eurotiomycetes</taxon>
        <taxon>Chaetothyriomycetidae</taxon>
        <taxon>Verrucariales</taxon>
        <taxon>Verrucariaceae</taxon>
        <taxon>Endocarpon</taxon>
    </lineage>
</organism>
<evidence type="ECO:0000313" key="4">
    <source>
        <dbReference type="Proteomes" id="UP000606974"/>
    </source>
</evidence>
<reference evidence="3" key="1">
    <citation type="submission" date="2020-02" db="EMBL/GenBank/DDBJ databases">
        <authorList>
            <person name="Palmer J.M."/>
        </authorList>
    </citation>
    <scope>NUCLEOTIDE SEQUENCE</scope>
    <source>
        <strain evidence="3">EPUS1.4</strain>
        <tissue evidence="3">Thallus</tissue>
    </source>
</reference>